<dbReference type="InterPro" id="IPR002347">
    <property type="entry name" value="SDR_fam"/>
</dbReference>
<dbReference type="PANTHER" id="PTHR45458">
    <property type="entry name" value="SHORT-CHAIN DEHYDROGENASE/REDUCTASE SDR"/>
    <property type="match status" value="1"/>
</dbReference>
<gene>
    <name evidence="1" type="ORF">DESUT3_04040</name>
</gene>
<dbReference type="Proteomes" id="UP001319827">
    <property type="component" value="Chromosome"/>
</dbReference>
<dbReference type="InterPro" id="IPR052184">
    <property type="entry name" value="SDR_enzymes"/>
</dbReference>
<sequence>MNETILITGANRGLGLALAGEFARHGWQVLACCRNPRSAPALEKLAASHPDQVEVLPLEVTDPDQVAALAEGLAGRAIDILFNNAGIFGPKPQGFGPIDEQGWLETFRVNTIAPLQLSVALVDQVARSRRKIIAIMGSLLGSIGENQSSGSYAYRSSKAAVHMVAKNLSVDLRDRGISAVAMHPGWVHTELGGAEAPLSPELSAAGMFKVLTSLSLADSGKLWTYDGKVLPW</sequence>
<dbReference type="PRINTS" id="PR00081">
    <property type="entry name" value="GDHRDH"/>
</dbReference>
<dbReference type="RefSeq" id="WP_221250814.1">
    <property type="nucleotide sequence ID" value="NZ_AP024355.1"/>
</dbReference>
<dbReference type="SUPFAM" id="SSF51735">
    <property type="entry name" value="NAD(P)-binding Rossmann-fold domains"/>
    <property type="match status" value="1"/>
</dbReference>
<proteinExistence type="predicted"/>
<evidence type="ECO:0000313" key="2">
    <source>
        <dbReference type="Proteomes" id="UP001319827"/>
    </source>
</evidence>
<dbReference type="PANTHER" id="PTHR45458:SF1">
    <property type="entry name" value="SHORT CHAIN DEHYDROGENASE"/>
    <property type="match status" value="1"/>
</dbReference>
<reference evidence="1 2" key="1">
    <citation type="journal article" date="2016" name="C (Basel)">
        <title>Selective Growth of and Electricity Production by Marine Exoelectrogenic Bacteria in Self-Aggregated Hydrogel of Microbially Reduced Graphene Oxide.</title>
        <authorList>
            <person name="Yoshida N."/>
            <person name="Goto Y."/>
            <person name="Miyata Y."/>
        </authorList>
    </citation>
    <scope>NUCLEOTIDE SEQUENCE [LARGE SCALE GENOMIC DNA]</scope>
    <source>
        <strain evidence="1 2">NIT-T3</strain>
    </source>
</reference>
<organism evidence="1 2">
    <name type="scientific">Desulfuromonas versatilis</name>
    <dbReference type="NCBI Taxonomy" id="2802975"/>
    <lineage>
        <taxon>Bacteria</taxon>
        <taxon>Pseudomonadati</taxon>
        <taxon>Thermodesulfobacteriota</taxon>
        <taxon>Desulfuromonadia</taxon>
        <taxon>Desulfuromonadales</taxon>
        <taxon>Desulfuromonadaceae</taxon>
        <taxon>Desulfuromonas</taxon>
    </lineage>
</organism>
<protein>
    <submittedName>
        <fullName evidence="1">Short-chain dehydrogenase</fullName>
    </submittedName>
</protein>
<dbReference type="CDD" id="cd05325">
    <property type="entry name" value="carb_red_sniffer_like_SDR_c"/>
    <property type="match status" value="1"/>
</dbReference>
<dbReference type="Pfam" id="PF00106">
    <property type="entry name" value="adh_short"/>
    <property type="match status" value="1"/>
</dbReference>
<accession>A0ABM8HSA0</accession>
<dbReference type="InterPro" id="IPR036291">
    <property type="entry name" value="NAD(P)-bd_dom_sf"/>
</dbReference>
<dbReference type="EMBL" id="AP024355">
    <property type="protein sequence ID" value="BCR03335.1"/>
    <property type="molecule type" value="Genomic_DNA"/>
</dbReference>
<evidence type="ECO:0000313" key="1">
    <source>
        <dbReference type="EMBL" id="BCR03335.1"/>
    </source>
</evidence>
<dbReference type="Gene3D" id="3.40.50.720">
    <property type="entry name" value="NAD(P)-binding Rossmann-like Domain"/>
    <property type="match status" value="1"/>
</dbReference>
<name>A0ABM8HSA0_9BACT</name>
<keyword evidence="2" id="KW-1185">Reference proteome</keyword>
<reference evidence="1 2" key="2">
    <citation type="journal article" date="2021" name="Int. J. Syst. Evol. Microbiol.">
        <title>Isolation and Polyphasic Characterization of Desulfuromonas versatilis sp. Nov., an Electrogenic Bacteria Capable of Versatile Metabolism Isolated from a Graphene Oxide-Reducing Enrichment Culture.</title>
        <authorList>
            <person name="Xie L."/>
            <person name="Yoshida N."/>
            <person name="Ishii S."/>
            <person name="Meng L."/>
        </authorList>
    </citation>
    <scope>NUCLEOTIDE SEQUENCE [LARGE SCALE GENOMIC DNA]</scope>
    <source>
        <strain evidence="1 2">NIT-T3</strain>
    </source>
</reference>